<dbReference type="InterPro" id="IPR018274">
    <property type="entry name" value="PEP_util_AS"/>
</dbReference>
<dbReference type="InterPro" id="IPR008279">
    <property type="entry name" value="PEP-util_enz_mobile_dom"/>
</dbReference>
<proteinExistence type="inferred from homology"/>
<evidence type="ECO:0000256" key="3">
    <source>
        <dbReference type="ARBA" id="ARBA00022840"/>
    </source>
</evidence>
<dbReference type="AlphaFoldDB" id="A0A1F7ICY4"/>
<comment type="caution">
    <text evidence="5">The sequence shown here is derived from an EMBL/GenBank/DDBJ whole genome shotgun (WGS) entry which is preliminary data.</text>
</comment>
<evidence type="ECO:0000256" key="1">
    <source>
        <dbReference type="ARBA" id="ARBA00007837"/>
    </source>
</evidence>
<dbReference type="PANTHER" id="PTHR43030:SF1">
    <property type="entry name" value="PHOSPHOENOLPYRUVATE SYNTHASE"/>
    <property type="match status" value="1"/>
</dbReference>
<keyword evidence="2" id="KW-0547">Nucleotide-binding</keyword>
<dbReference type="SUPFAM" id="SSF52009">
    <property type="entry name" value="Phosphohistidine domain"/>
    <property type="match status" value="1"/>
</dbReference>
<dbReference type="Proteomes" id="UP000179270">
    <property type="component" value="Unassembled WGS sequence"/>
</dbReference>
<evidence type="ECO:0000259" key="4">
    <source>
        <dbReference type="Pfam" id="PF00391"/>
    </source>
</evidence>
<name>A0A1F7ICY4_9BACT</name>
<evidence type="ECO:0000313" key="6">
    <source>
        <dbReference type="Proteomes" id="UP000179270"/>
    </source>
</evidence>
<gene>
    <name evidence="5" type="ORF">A3A74_04195</name>
</gene>
<evidence type="ECO:0000256" key="2">
    <source>
        <dbReference type="ARBA" id="ARBA00022741"/>
    </source>
</evidence>
<dbReference type="STRING" id="1802055.A3A74_04195"/>
<dbReference type="Gene3D" id="3.50.30.10">
    <property type="entry name" value="Phosphohistidine domain"/>
    <property type="match status" value="1"/>
</dbReference>
<organism evidence="5 6">
    <name type="scientific">Candidatus Roizmanbacteria bacterium RIFCSPLOWO2_01_FULL_35_13</name>
    <dbReference type="NCBI Taxonomy" id="1802055"/>
    <lineage>
        <taxon>Bacteria</taxon>
        <taxon>Candidatus Roizmaniibacteriota</taxon>
    </lineage>
</organism>
<sequence>MSKLAKPIFYSHLNNISWIKIYAREYGVQYSEMAVLCLSPKATYHIPSPSVNQVIIPEENNTAFYIDSNSWKKLIESLNNKYTLHLKKLGEYEKGFEKDGNNYLILAKKIAKLNLNKKSNKELLNLYLDYQDKLFTYSVYAWTSFILNNFVAERATSILDKYLKERAMEDKKQEVIDSLFQPIKQAAVMKLQHEVEKNRNNLSKKKFQKLYQQYKWLSCLDLHNESWTEEQFAEAIDAFKIQPSKDIKPFAKYADKLQISQDDFQYLQIAQRFVYIKDARDDFRRQGVYYVLPFFAEIAKRMGIGTKDITYVKSAEVIDFLKRNVPISHKNISERKKAFIMYLDSKQNIVCVQGNNIHDTLKQLNLLKKDEGVNKIKGMVASRGKVNGIVVIVHGIKDLQKVKDGFILVAITTHPDYTIAMRKAAAIITDEGGITSHAAIVSREYGIPCIVGTENATKVLKDGDRVEVDAIKGLVKIIQ</sequence>
<dbReference type="GO" id="GO:0008986">
    <property type="term" value="F:pyruvate, water dikinase activity"/>
    <property type="evidence" value="ECO:0007669"/>
    <property type="project" value="InterPro"/>
</dbReference>
<dbReference type="EMBL" id="MGAF01000021">
    <property type="protein sequence ID" value="OGK41216.1"/>
    <property type="molecule type" value="Genomic_DNA"/>
</dbReference>
<protein>
    <recommendedName>
        <fullName evidence="4">PEP-utilising enzyme mobile domain-containing protein</fullName>
    </recommendedName>
</protein>
<dbReference type="PANTHER" id="PTHR43030">
    <property type="entry name" value="PHOSPHOENOLPYRUVATE SYNTHASE"/>
    <property type="match status" value="1"/>
</dbReference>
<keyword evidence="3" id="KW-0067">ATP-binding</keyword>
<comment type="similarity">
    <text evidence="1">Belongs to the PEP-utilizing enzyme family.</text>
</comment>
<dbReference type="PROSITE" id="PS00370">
    <property type="entry name" value="PEP_ENZYMES_PHOS_SITE"/>
    <property type="match status" value="1"/>
</dbReference>
<feature type="domain" description="PEP-utilising enzyme mobile" evidence="4">
    <location>
        <begin position="403"/>
        <end position="473"/>
    </location>
</feature>
<dbReference type="GO" id="GO:0005524">
    <property type="term" value="F:ATP binding"/>
    <property type="evidence" value="ECO:0007669"/>
    <property type="project" value="UniProtKB-KW"/>
</dbReference>
<reference evidence="5 6" key="1">
    <citation type="journal article" date="2016" name="Nat. Commun.">
        <title>Thousands of microbial genomes shed light on interconnected biogeochemical processes in an aquifer system.</title>
        <authorList>
            <person name="Anantharaman K."/>
            <person name="Brown C.T."/>
            <person name="Hug L.A."/>
            <person name="Sharon I."/>
            <person name="Castelle C.J."/>
            <person name="Probst A.J."/>
            <person name="Thomas B.C."/>
            <person name="Singh A."/>
            <person name="Wilkins M.J."/>
            <person name="Karaoz U."/>
            <person name="Brodie E.L."/>
            <person name="Williams K.H."/>
            <person name="Hubbard S.S."/>
            <person name="Banfield J.F."/>
        </authorList>
    </citation>
    <scope>NUCLEOTIDE SEQUENCE [LARGE SCALE GENOMIC DNA]</scope>
</reference>
<evidence type="ECO:0000313" key="5">
    <source>
        <dbReference type="EMBL" id="OGK41216.1"/>
    </source>
</evidence>
<accession>A0A1F7ICY4</accession>
<dbReference type="InterPro" id="IPR036637">
    <property type="entry name" value="Phosphohistidine_dom_sf"/>
</dbReference>
<dbReference type="InterPro" id="IPR006319">
    <property type="entry name" value="PEP_synth"/>
</dbReference>
<dbReference type="Pfam" id="PF00391">
    <property type="entry name" value="PEP-utilizers"/>
    <property type="match status" value="1"/>
</dbReference>